<sequence length="77" mass="8765">MSVGALLYMKAEDWQAFHGIVRNLKSSDESDTTNGKLNRMFFTKVSRPHMAKFTPDCRTSAWPPEVAEMRTPYSVPV</sequence>
<dbReference type="Proteomes" id="UP001150941">
    <property type="component" value="Unassembled WGS sequence"/>
</dbReference>
<dbReference type="EMBL" id="JAPQKS010000005">
    <property type="protein sequence ID" value="KAJ5225814.1"/>
    <property type="molecule type" value="Genomic_DNA"/>
</dbReference>
<name>A0A9W9TKD8_9EURO</name>
<evidence type="ECO:0000313" key="2">
    <source>
        <dbReference type="Proteomes" id="UP001150941"/>
    </source>
</evidence>
<dbReference type="RefSeq" id="XP_058329225.1">
    <property type="nucleotide sequence ID" value="XM_058476335.1"/>
</dbReference>
<reference evidence="1" key="2">
    <citation type="journal article" date="2023" name="IMA Fungus">
        <title>Comparative genomic study of the Penicillium genus elucidates a diverse pangenome and 15 lateral gene transfer events.</title>
        <authorList>
            <person name="Petersen C."/>
            <person name="Sorensen T."/>
            <person name="Nielsen M.R."/>
            <person name="Sondergaard T.E."/>
            <person name="Sorensen J.L."/>
            <person name="Fitzpatrick D.A."/>
            <person name="Frisvad J.C."/>
            <person name="Nielsen K.L."/>
        </authorList>
    </citation>
    <scope>NUCLEOTIDE SEQUENCE</scope>
    <source>
        <strain evidence="1">IBT 19713</strain>
    </source>
</reference>
<reference evidence="1" key="1">
    <citation type="submission" date="2022-11" db="EMBL/GenBank/DDBJ databases">
        <authorList>
            <person name="Petersen C."/>
        </authorList>
    </citation>
    <scope>NUCLEOTIDE SEQUENCE</scope>
    <source>
        <strain evidence="1">IBT 19713</strain>
    </source>
</reference>
<dbReference type="AlphaFoldDB" id="A0A9W9TKD8"/>
<accession>A0A9W9TKD8</accession>
<dbReference type="GeneID" id="83203638"/>
<proteinExistence type="predicted"/>
<comment type="caution">
    <text evidence="1">The sequence shown here is derived from an EMBL/GenBank/DDBJ whole genome shotgun (WGS) entry which is preliminary data.</text>
</comment>
<protein>
    <submittedName>
        <fullName evidence="1">Uncharacterized protein</fullName>
    </submittedName>
</protein>
<organism evidence="1 2">
    <name type="scientific">Penicillium chermesinum</name>
    <dbReference type="NCBI Taxonomy" id="63820"/>
    <lineage>
        <taxon>Eukaryota</taxon>
        <taxon>Fungi</taxon>
        <taxon>Dikarya</taxon>
        <taxon>Ascomycota</taxon>
        <taxon>Pezizomycotina</taxon>
        <taxon>Eurotiomycetes</taxon>
        <taxon>Eurotiomycetidae</taxon>
        <taxon>Eurotiales</taxon>
        <taxon>Aspergillaceae</taxon>
        <taxon>Penicillium</taxon>
    </lineage>
</organism>
<evidence type="ECO:0000313" key="1">
    <source>
        <dbReference type="EMBL" id="KAJ5225814.1"/>
    </source>
</evidence>
<gene>
    <name evidence="1" type="ORF">N7468_007039</name>
</gene>
<keyword evidence="2" id="KW-1185">Reference proteome</keyword>